<reference evidence="1 2" key="1">
    <citation type="journal article" date="2011" name="PLoS Genet.">
        <title>Finished genome of the fungal wheat pathogen Mycosphaerella graminicola reveals dispensome structure, chromosome plasticity, and stealth pathogenesis.</title>
        <authorList>
            <person name="Goodwin S.B."/>
            <person name="Ben M'barek S."/>
            <person name="Dhillon B."/>
            <person name="Wittenberg A.H.J."/>
            <person name="Crane C.F."/>
            <person name="Hane J.K."/>
            <person name="Foster A.J."/>
            <person name="Van der Lee T.A.J."/>
            <person name="Grimwood J."/>
            <person name="Aerts A."/>
            <person name="Antoniw J."/>
            <person name="Bailey A."/>
            <person name="Bluhm B."/>
            <person name="Bowler J."/>
            <person name="Bristow J."/>
            <person name="van der Burgt A."/>
            <person name="Canto-Canche B."/>
            <person name="Churchill A.C.L."/>
            <person name="Conde-Ferraez L."/>
            <person name="Cools H.J."/>
            <person name="Coutinho P.M."/>
            <person name="Csukai M."/>
            <person name="Dehal P."/>
            <person name="De Wit P."/>
            <person name="Donzelli B."/>
            <person name="van de Geest H.C."/>
            <person name="van Ham R.C.H.J."/>
            <person name="Hammond-Kosack K.E."/>
            <person name="Henrissat B."/>
            <person name="Kilian A."/>
            <person name="Kobayashi A.K."/>
            <person name="Koopmann E."/>
            <person name="Kourmpetis Y."/>
            <person name="Kuzniar A."/>
            <person name="Lindquist E."/>
            <person name="Lombard V."/>
            <person name="Maliepaard C."/>
            <person name="Martins N."/>
            <person name="Mehrabi R."/>
            <person name="Nap J.P.H."/>
            <person name="Ponomarenko A."/>
            <person name="Rudd J.J."/>
            <person name="Salamov A."/>
            <person name="Schmutz J."/>
            <person name="Schouten H.J."/>
            <person name="Shapiro H."/>
            <person name="Stergiopoulos I."/>
            <person name="Torriani S.F.F."/>
            <person name="Tu H."/>
            <person name="de Vries R.P."/>
            <person name="Waalwijk C."/>
            <person name="Ware S.B."/>
            <person name="Wiebenga A."/>
            <person name="Zwiers L.-H."/>
            <person name="Oliver R.P."/>
            <person name="Grigoriev I.V."/>
            <person name="Kema G.H.J."/>
        </authorList>
    </citation>
    <scope>NUCLEOTIDE SEQUENCE [LARGE SCALE GENOMIC DNA]</scope>
    <source>
        <strain evidence="2">CBS 115943 / IPO323</strain>
    </source>
</reference>
<dbReference type="InParanoid" id="F9XD89"/>
<dbReference type="Proteomes" id="UP000008062">
    <property type="component" value="Chromosome 6"/>
</dbReference>
<dbReference type="AlphaFoldDB" id="F9XD89"/>
<evidence type="ECO:0000313" key="2">
    <source>
        <dbReference type="Proteomes" id="UP000008062"/>
    </source>
</evidence>
<keyword evidence="2" id="KW-1185">Reference proteome</keyword>
<name>F9XD89_ZYMTI</name>
<proteinExistence type="predicted"/>
<accession>F9XD89</accession>
<organism evidence="1 2">
    <name type="scientific">Zymoseptoria tritici (strain CBS 115943 / IPO323)</name>
    <name type="common">Speckled leaf blotch fungus</name>
    <name type="synonym">Septoria tritici</name>
    <dbReference type="NCBI Taxonomy" id="336722"/>
    <lineage>
        <taxon>Eukaryota</taxon>
        <taxon>Fungi</taxon>
        <taxon>Dikarya</taxon>
        <taxon>Ascomycota</taxon>
        <taxon>Pezizomycotina</taxon>
        <taxon>Dothideomycetes</taxon>
        <taxon>Dothideomycetidae</taxon>
        <taxon>Mycosphaerellales</taxon>
        <taxon>Mycosphaerellaceae</taxon>
        <taxon>Zymoseptoria</taxon>
    </lineage>
</organism>
<gene>
    <name evidence="1" type="ORF">MYCGRDRAFT_93853</name>
</gene>
<dbReference type="HOGENOM" id="CLU_1556501_0_0_1"/>
<sequence length="172" mass="19126">MPGDEGTPLPPPLSARALNSAQLKHNIRASLKVRSYAAEAAKDCTTEQAAVFNTDKAKVSALDTENKFLGGRNYKTDVFIRGRKHVEKLLEEHEELATIDELASAKFFAENFSAKAFFSVFCRYMYSEICSEILDSIKANKAYKAIKPNKKMDKNARDELIAAYDGIPVNEA</sequence>
<dbReference type="GeneID" id="13393638"/>
<dbReference type="RefSeq" id="XP_003851470.1">
    <property type="nucleotide sequence ID" value="XM_003851422.1"/>
</dbReference>
<evidence type="ECO:0000313" key="1">
    <source>
        <dbReference type="EMBL" id="EGP86446.1"/>
    </source>
</evidence>
<dbReference type="EMBL" id="CM001201">
    <property type="protein sequence ID" value="EGP86446.1"/>
    <property type="molecule type" value="Genomic_DNA"/>
</dbReference>
<protein>
    <submittedName>
        <fullName evidence="1">Uncharacterized protein</fullName>
    </submittedName>
</protein>
<dbReference type="KEGG" id="ztr:MYCGRDRAFT_93853"/>